<proteinExistence type="predicted"/>
<evidence type="ECO:0000259" key="1">
    <source>
        <dbReference type="Pfam" id="PF01108"/>
    </source>
</evidence>
<evidence type="ECO:0000313" key="3">
    <source>
        <dbReference type="Proteomes" id="UP000694424"/>
    </source>
</evidence>
<dbReference type="PANTHER" id="PTHR20859:SF53">
    <property type="entry name" value="INTERLEUKIN-22 RECEPTOR SUBUNIT ALPHA-1"/>
    <property type="match status" value="1"/>
</dbReference>
<dbReference type="Ensembl" id="ENSAOWT00000018006.1">
    <property type="protein sequence ID" value="ENSAOWP00000015855.1"/>
    <property type="gene ID" value="ENSAOWG00000010795.1"/>
</dbReference>
<feature type="domain" description="Fibronectin type-III" evidence="1">
    <location>
        <begin position="20"/>
        <end position="99"/>
    </location>
</feature>
<dbReference type="InterPro" id="IPR003961">
    <property type="entry name" value="FN3_dom"/>
</dbReference>
<reference evidence="2" key="2">
    <citation type="submission" date="2025-09" db="UniProtKB">
        <authorList>
            <consortium name="Ensembl"/>
        </authorList>
    </citation>
    <scope>IDENTIFICATION</scope>
</reference>
<dbReference type="InterPro" id="IPR036116">
    <property type="entry name" value="FN3_sf"/>
</dbReference>
<keyword evidence="3" id="KW-1185">Reference proteome</keyword>
<dbReference type="AlphaFoldDB" id="A0A8B9S902"/>
<dbReference type="Gene3D" id="2.60.40.10">
    <property type="entry name" value="Immunoglobulins"/>
    <property type="match status" value="2"/>
</dbReference>
<protein>
    <recommendedName>
        <fullName evidence="1">Fibronectin type-III domain-containing protein</fullName>
    </recommendedName>
</protein>
<accession>A0A8B9S902</accession>
<sequence>MQARSAVLAAGASPSSCLKHAAFSSTNFENILIWETEADIPPGTAFDVQYKQYGEKVWLNKRECQSITQPSCNLTRETENFTEHYYARVRATGQNYCSSKWVRSERFEPRKETIIGAPEVEYIPNVRSIKFLIQPPYTPLRGEDDRQLTIEDIYSKFGSVDYHLTIFNQRTHQKVKHNLRSLATDSFKSQFDFRGISSFQPLTLTVEHIIKPINLSRPALLIPEAQLPQISQSLDKTLDPQRSFCPPETVYQQQASVPAFQPPAQPRCLESTSPPGYAPQIAEQSVPCAVSSETLPPNYGVCGEGTDLVDKRKLQPNQTLKEVSPDCFVGGKLVIQMLGKSCSHWNYKEQRPELSLWKSSDTRESVLLQEIPGQTQQLLLQPDGVKSEVHIPQPPLSLLEQGSCYRQQRAEPLPLLSSVKVDRDSVPEDESLSSLSAAFLLSVCTGNNLPGEHNTEWWMSLDSFAHSENKLQFPETQKIEMLTAAKELNCTKLNNAVSQDTISDQDSGIPLTMLFKDINLKVQWDQGMDENTEIY</sequence>
<dbReference type="Pfam" id="PF01108">
    <property type="entry name" value="Tissue_fac"/>
    <property type="match status" value="1"/>
</dbReference>
<dbReference type="GO" id="GO:0004896">
    <property type="term" value="F:cytokine receptor activity"/>
    <property type="evidence" value="ECO:0007669"/>
    <property type="project" value="TreeGrafter"/>
</dbReference>
<dbReference type="PANTHER" id="PTHR20859">
    <property type="entry name" value="INTERFERON/INTERLEUKIN RECEPTOR"/>
    <property type="match status" value="1"/>
</dbReference>
<dbReference type="GO" id="GO:0005886">
    <property type="term" value="C:plasma membrane"/>
    <property type="evidence" value="ECO:0007669"/>
    <property type="project" value="TreeGrafter"/>
</dbReference>
<dbReference type="InterPro" id="IPR050650">
    <property type="entry name" value="Type-II_Cytokine-TF_Rcpt"/>
</dbReference>
<dbReference type="SUPFAM" id="SSF49265">
    <property type="entry name" value="Fibronectin type III"/>
    <property type="match status" value="2"/>
</dbReference>
<dbReference type="InterPro" id="IPR013783">
    <property type="entry name" value="Ig-like_fold"/>
</dbReference>
<dbReference type="Proteomes" id="UP000694424">
    <property type="component" value="Unplaced"/>
</dbReference>
<reference evidence="2" key="1">
    <citation type="submission" date="2025-08" db="UniProtKB">
        <authorList>
            <consortium name="Ensembl"/>
        </authorList>
    </citation>
    <scope>IDENTIFICATION</scope>
</reference>
<evidence type="ECO:0000313" key="2">
    <source>
        <dbReference type="Ensembl" id="ENSAOWP00000015855.1"/>
    </source>
</evidence>
<organism evidence="2 3">
    <name type="scientific">Apteryx owenii</name>
    <name type="common">Little spotted kiwi</name>
    <dbReference type="NCBI Taxonomy" id="8824"/>
    <lineage>
        <taxon>Eukaryota</taxon>
        <taxon>Metazoa</taxon>
        <taxon>Chordata</taxon>
        <taxon>Craniata</taxon>
        <taxon>Vertebrata</taxon>
        <taxon>Euteleostomi</taxon>
        <taxon>Archelosauria</taxon>
        <taxon>Archosauria</taxon>
        <taxon>Dinosauria</taxon>
        <taxon>Saurischia</taxon>
        <taxon>Theropoda</taxon>
        <taxon>Coelurosauria</taxon>
        <taxon>Aves</taxon>
        <taxon>Palaeognathae</taxon>
        <taxon>Apterygiformes</taxon>
        <taxon>Apterygidae</taxon>
        <taxon>Apteryx</taxon>
    </lineage>
</organism>
<name>A0A8B9S902_APTOW</name>